<evidence type="ECO:0000313" key="2">
    <source>
        <dbReference type="Proteomes" id="UP000027466"/>
    </source>
</evidence>
<dbReference type="AlphaFoldDB" id="A0A069PFB1"/>
<keyword evidence="2" id="KW-1185">Reference proteome</keyword>
<dbReference type="Proteomes" id="UP000027466">
    <property type="component" value="Unassembled WGS sequence"/>
</dbReference>
<proteinExistence type="predicted"/>
<protein>
    <submittedName>
        <fullName evidence="1">Uncharacterized protein</fullName>
    </submittedName>
</protein>
<dbReference type="Gene3D" id="2.60.200.60">
    <property type="match status" value="1"/>
</dbReference>
<dbReference type="Pfam" id="PF05488">
    <property type="entry name" value="PAAR_motif"/>
    <property type="match status" value="1"/>
</dbReference>
<organism evidence="1 2">
    <name type="scientific">Caballeronia glathei</name>
    <dbReference type="NCBI Taxonomy" id="60547"/>
    <lineage>
        <taxon>Bacteria</taxon>
        <taxon>Pseudomonadati</taxon>
        <taxon>Pseudomonadota</taxon>
        <taxon>Betaproteobacteria</taxon>
        <taxon>Burkholderiales</taxon>
        <taxon>Burkholderiaceae</taxon>
        <taxon>Caballeronia</taxon>
    </lineage>
</organism>
<accession>A0A069PFB1</accession>
<dbReference type="RefSeq" id="WP_035933893.1">
    <property type="nucleotide sequence ID" value="NZ_CADFFX010000054.1"/>
</dbReference>
<sequence length="82" mass="8720">MFDLLPLANPTDHGGAAISASATMRSGGRAVARKGDAVSCLRHDVRPNLIINGHESMTNDGVPSARHGFRALRVRMLISILT</sequence>
<dbReference type="EMBL" id="JFHC01000086">
    <property type="protein sequence ID" value="KDR38524.1"/>
    <property type="molecule type" value="Genomic_DNA"/>
</dbReference>
<reference evidence="1 2" key="1">
    <citation type="submission" date="2014-03" db="EMBL/GenBank/DDBJ databases">
        <title>Draft Genome Sequences of Four Burkholderia Strains.</title>
        <authorList>
            <person name="Liu X.Y."/>
            <person name="Li C.X."/>
            <person name="Xu J.H."/>
        </authorList>
    </citation>
    <scope>NUCLEOTIDE SEQUENCE [LARGE SCALE GENOMIC DNA]</scope>
    <source>
        <strain evidence="1 2">DSM 50014</strain>
    </source>
</reference>
<name>A0A069PFB1_9BURK</name>
<evidence type="ECO:0000313" key="1">
    <source>
        <dbReference type="EMBL" id="KDR38524.1"/>
    </source>
</evidence>
<dbReference type="STRING" id="60547.GCA_000751215_03560"/>
<comment type="caution">
    <text evidence="1">The sequence shown here is derived from an EMBL/GenBank/DDBJ whole genome shotgun (WGS) entry which is preliminary data.</text>
</comment>
<gene>
    <name evidence="1" type="ORF">BG61_39505</name>
</gene>
<dbReference type="InterPro" id="IPR008727">
    <property type="entry name" value="PAAR_motif"/>
</dbReference>
<dbReference type="CDD" id="cd14744">
    <property type="entry name" value="PAAR_CT_2"/>
    <property type="match status" value="1"/>
</dbReference>